<protein>
    <submittedName>
        <fullName evidence="2">Uncharacterized protein</fullName>
    </submittedName>
</protein>
<keyword evidence="3" id="KW-1185">Reference proteome</keyword>
<sequence length="126" mass="13760">MTHFYPSSFASAFALCTLLALLLERALALLLPRSHSSLPWFELCCLCCAYPLSQLLRIAPAAALQPVLLPHAADAGLTALGIIALAGLLRHARSNKSQAAPKQERRVFRLGSLTTSPYPLRPERRK</sequence>
<evidence type="ECO:0000256" key="1">
    <source>
        <dbReference type="SAM" id="Phobius"/>
    </source>
</evidence>
<dbReference type="EMBL" id="PPTF01000073">
    <property type="protein sequence ID" value="POA97457.1"/>
    <property type="molecule type" value="Genomic_DNA"/>
</dbReference>
<comment type="caution">
    <text evidence="2">The sequence shown here is derived from an EMBL/GenBank/DDBJ whole genome shotgun (WGS) entry which is preliminary data.</text>
</comment>
<evidence type="ECO:0000313" key="2">
    <source>
        <dbReference type="EMBL" id="POA97457.1"/>
    </source>
</evidence>
<feature type="transmembrane region" description="Helical" evidence="1">
    <location>
        <begin position="68"/>
        <end position="89"/>
    </location>
</feature>
<dbReference type="Proteomes" id="UP000236416">
    <property type="component" value="Unassembled WGS sequence"/>
</dbReference>
<keyword evidence="1" id="KW-0812">Transmembrane</keyword>
<dbReference type="AlphaFoldDB" id="A0A2K4MK34"/>
<gene>
    <name evidence="2" type="ORF">C2134_16650</name>
</gene>
<accession>A0A2K4MK34</accession>
<organism evidence="2 3">
    <name type="scientific">Chromobacterium sinusclupearum</name>
    <dbReference type="NCBI Taxonomy" id="2077146"/>
    <lineage>
        <taxon>Bacteria</taxon>
        <taxon>Pseudomonadati</taxon>
        <taxon>Pseudomonadota</taxon>
        <taxon>Betaproteobacteria</taxon>
        <taxon>Neisseriales</taxon>
        <taxon>Chromobacteriaceae</taxon>
        <taxon>Chromobacterium</taxon>
    </lineage>
</organism>
<keyword evidence="1" id="KW-0472">Membrane</keyword>
<proteinExistence type="predicted"/>
<name>A0A2K4MK34_9NEIS</name>
<evidence type="ECO:0000313" key="3">
    <source>
        <dbReference type="Proteomes" id="UP000236416"/>
    </source>
</evidence>
<reference evidence="2 3" key="1">
    <citation type="submission" date="2018-01" db="EMBL/GenBank/DDBJ databases">
        <title>Genomic Sequence of Chromobacterium MWU13-2610 from wild cranberry bogs within the Cape Cod National Seashore.</title>
        <authorList>
            <person name="O'Hara-Hanley K."/>
            <person name="Soby S."/>
            <person name="Harrison A."/>
        </authorList>
    </citation>
    <scope>NUCLEOTIDE SEQUENCE [LARGE SCALE GENOMIC DNA]</scope>
    <source>
        <strain evidence="2 3">MWU13-2610</strain>
    </source>
</reference>
<keyword evidence="1" id="KW-1133">Transmembrane helix</keyword>